<proteinExistence type="inferred from homology"/>
<feature type="compositionally biased region" description="Low complexity" evidence="11">
    <location>
        <begin position="88"/>
        <end position="97"/>
    </location>
</feature>
<evidence type="ECO:0000256" key="2">
    <source>
        <dbReference type="ARBA" id="ARBA00004141"/>
    </source>
</evidence>
<dbReference type="InterPro" id="IPR002610">
    <property type="entry name" value="Peptidase_S54_rhomboid-like"/>
</dbReference>
<feature type="region of interest" description="Disordered" evidence="11">
    <location>
        <begin position="145"/>
        <end position="217"/>
    </location>
</feature>
<evidence type="ECO:0000256" key="10">
    <source>
        <dbReference type="RuleBase" id="RU362115"/>
    </source>
</evidence>
<comment type="function">
    <text evidence="10">Serine protease involved in intramembrane proteolysis.</text>
</comment>
<keyword evidence="5 10" id="KW-0812">Transmembrane</keyword>
<dbReference type="InterPro" id="IPR022764">
    <property type="entry name" value="Peptidase_S54_rhomboid_dom"/>
</dbReference>
<dbReference type="eggNOG" id="KOG2290">
    <property type="taxonomic scope" value="Eukaryota"/>
</dbReference>
<dbReference type="PANTHER" id="PTHR22936:SF69">
    <property type="entry name" value="RHOMBOID-LIKE PROTEIN"/>
    <property type="match status" value="1"/>
</dbReference>
<dbReference type="PANTHER" id="PTHR22936">
    <property type="entry name" value="RHOMBOID-RELATED"/>
    <property type="match status" value="1"/>
</dbReference>
<comment type="catalytic activity">
    <reaction evidence="1 10">
        <text>Cleaves type-1 transmembrane domains using a catalytic dyad composed of serine and histidine that are contributed by different transmembrane domains.</text>
        <dbReference type="EC" id="3.4.21.105"/>
    </reaction>
</comment>
<evidence type="ECO:0000259" key="12">
    <source>
        <dbReference type="PROSITE" id="PS51698"/>
    </source>
</evidence>
<feature type="transmembrane region" description="Helical" evidence="10">
    <location>
        <begin position="567"/>
        <end position="589"/>
    </location>
</feature>
<dbReference type="EMBL" id="GG745338">
    <property type="protein sequence ID" value="KNE61442.1"/>
    <property type="molecule type" value="Genomic_DNA"/>
</dbReference>
<evidence type="ECO:0000256" key="6">
    <source>
        <dbReference type="ARBA" id="ARBA00022801"/>
    </source>
</evidence>
<protein>
    <recommendedName>
        <fullName evidence="10">Rhomboid-type serine protease</fullName>
        <ecNumber evidence="10">3.4.21.105</ecNumber>
    </recommendedName>
</protein>
<evidence type="ECO:0000256" key="4">
    <source>
        <dbReference type="ARBA" id="ARBA00022670"/>
    </source>
</evidence>
<reference evidence="13 14" key="1">
    <citation type="submission" date="2009-11" db="EMBL/GenBank/DDBJ databases">
        <title>Annotation of Allomyces macrogynus ATCC 38327.</title>
        <authorList>
            <consortium name="The Broad Institute Genome Sequencing Platform"/>
            <person name="Russ C."/>
            <person name="Cuomo C."/>
            <person name="Burger G."/>
            <person name="Gray M.W."/>
            <person name="Holland P.W.H."/>
            <person name="King N."/>
            <person name="Lang F.B.F."/>
            <person name="Roger A.J."/>
            <person name="Ruiz-Trillo I."/>
            <person name="Young S.K."/>
            <person name="Zeng Q."/>
            <person name="Gargeya S."/>
            <person name="Fitzgerald M."/>
            <person name="Haas B."/>
            <person name="Abouelleil A."/>
            <person name="Alvarado L."/>
            <person name="Arachchi H.M."/>
            <person name="Berlin A."/>
            <person name="Chapman S.B."/>
            <person name="Gearin G."/>
            <person name="Goldberg J."/>
            <person name="Griggs A."/>
            <person name="Gujja S."/>
            <person name="Hansen M."/>
            <person name="Heiman D."/>
            <person name="Howarth C."/>
            <person name="Larimer J."/>
            <person name="Lui A."/>
            <person name="MacDonald P.J.P."/>
            <person name="McCowen C."/>
            <person name="Montmayeur A."/>
            <person name="Murphy C."/>
            <person name="Neiman D."/>
            <person name="Pearson M."/>
            <person name="Priest M."/>
            <person name="Roberts A."/>
            <person name="Saif S."/>
            <person name="Shea T."/>
            <person name="Sisk P."/>
            <person name="Stolte C."/>
            <person name="Sykes S."/>
            <person name="Wortman J."/>
            <person name="Nusbaum C."/>
            <person name="Birren B."/>
        </authorList>
    </citation>
    <scope>NUCLEOTIDE SEQUENCE [LARGE SCALE GENOMIC DNA]</scope>
    <source>
        <strain evidence="13 14">ATCC 38327</strain>
    </source>
</reference>
<evidence type="ECO:0000313" key="14">
    <source>
        <dbReference type="Proteomes" id="UP000054350"/>
    </source>
</evidence>
<dbReference type="InterPro" id="IPR035952">
    <property type="entry name" value="Rhomboid-like_sf"/>
</dbReference>
<dbReference type="Pfam" id="PF01694">
    <property type="entry name" value="Rhomboid"/>
    <property type="match status" value="1"/>
</dbReference>
<evidence type="ECO:0000256" key="9">
    <source>
        <dbReference type="ARBA" id="ARBA00023136"/>
    </source>
</evidence>
<dbReference type="Proteomes" id="UP000054350">
    <property type="component" value="Unassembled WGS sequence"/>
</dbReference>
<dbReference type="InterPro" id="IPR013083">
    <property type="entry name" value="Znf_RING/FYVE/PHD"/>
</dbReference>
<evidence type="ECO:0000256" key="11">
    <source>
        <dbReference type="SAM" id="MobiDB-lite"/>
    </source>
</evidence>
<dbReference type="Gene3D" id="1.20.1540.10">
    <property type="entry name" value="Rhomboid-like"/>
    <property type="match status" value="1"/>
</dbReference>
<feature type="compositionally biased region" description="Low complexity" evidence="11">
    <location>
        <begin position="166"/>
        <end position="177"/>
    </location>
</feature>
<dbReference type="Pfam" id="PF04564">
    <property type="entry name" value="U-box"/>
    <property type="match status" value="1"/>
</dbReference>
<dbReference type="EC" id="3.4.21.105" evidence="10"/>
<feature type="region of interest" description="Disordered" evidence="11">
    <location>
        <begin position="81"/>
        <end position="129"/>
    </location>
</feature>
<evidence type="ECO:0000256" key="7">
    <source>
        <dbReference type="ARBA" id="ARBA00022825"/>
    </source>
</evidence>
<dbReference type="SUPFAM" id="SSF57850">
    <property type="entry name" value="RING/U-box"/>
    <property type="match status" value="1"/>
</dbReference>
<accession>A0A0L0SG48</accession>
<dbReference type="PROSITE" id="PS51698">
    <property type="entry name" value="U_BOX"/>
    <property type="match status" value="1"/>
</dbReference>
<dbReference type="SUPFAM" id="SSF144091">
    <property type="entry name" value="Rhomboid-like"/>
    <property type="match status" value="1"/>
</dbReference>
<keyword evidence="9 10" id="KW-0472">Membrane</keyword>
<dbReference type="GO" id="GO:0006508">
    <property type="term" value="P:proteolysis"/>
    <property type="evidence" value="ECO:0007669"/>
    <property type="project" value="UniProtKB-KW"/>
</dbReference>
<gene>
    <name evidence="13" type="ORF">AMAG_06268</name>
</gene>
<evidence type="ECO:0000256" key="5">
    <source>
        <dbReference type="ARBA" id="ARBA00022692"/>
    </source>
</evidence>
<comment type="similarity">
    <text evidence="3 10">Belongs to the peptidase S54 family.</text>
</comment>
<dbReference type="GO" id="GO:0016020">
    <property type="term" value="C:membrane"/>
    <property type="evidence" value="ECO:0007669"/>
    <property type="project" value="UniProtKB-SubCell"/>
</dbReference>
<dbReference type="STRING" id="578462.A0A0L0SG48"/>
<dbReference type="VEuPathDB" id="FungiDB:AMAG_06268"/>
<dbReference type="Gene3D" id="3.30.40.10">
    <property type="entry name" value="Zinc/RING finger domain, C3HC4 (zinc finger)"/>
    <property type="match status" value="1"/>
</dbReference>
<dbReference type="InterPro" id="IPR003613">
    <property type="entry name" value="Ubox_domain"/>
</dbReference>
<keyword evidence="14" id="KW-1185">Reference proteome</keyword>
<feature type="transmembrane region" description="Helical" evidence="10">
    <location>
        <begin position="421"/>
        <end position="442"/>
    </location>
</feature>
<sequence length="616" mass="65517">MATKATFYCNITGQPCVEPVITKTGYTFERANLEQWMEQHGNRCPVTGAPLDPDTDIFAAELPAVADDLASVPVNMNPAVSTAPVGPASPMSPTSPTADHHSIRSRSTTGGHTTTARPLSFYEPPPQSQAALDLQVPYRLDTKGAQSEAEYLSTHQGLDSTMGRRTPQPAGTAAPMTAPAPQPPALSPSTTPQPPATASSYPAPTPRRRTSAPGARPVSMANHQMAADAALVAALAQQDYRYAGALNTGGAAAASPHDALPPAKQYRPWFVWLMTALQIAGMVLALVVSYNQTGSPIQTSPKFNYLVGPPTEVLVEIGARFAPCIRDSPQLPAPGKNATSSARAILCSLPTAKKSSTDGMYECGFMDLCGKFVPSSTPADEVVPNQWYRFLLPLFLHAGVVHWAMNTLFQWTAVRSLERDWGWFRIAPVYIVSGAFGFIAGGSFSSDLSPSVGCSGALFGCIALLLIDHVQSWQILHNPLAGLLRMLFVVIVTFILGLWPGIDNFSHLFGFLSGLLAGFVVMPNINLSCCAGRGRSRKALGAKATSDLSSVRASSRRVCAGYSPLNLALRVASLAVLVAVFVVMTRVFYAGDGRTWCSWCSYIDCIPALGQCQVGG</sequence>
<keyword evidence="8 10" id="KW-1133">Transmembrane helix</keyword>
<feature type="transmembrane region" description="Helical" evidence="10">
    <location>
        <begin position="269"/>
        <end position="290"/>
    </location>
</feature>
<evidence type="ECO:0000256" key="3">
    <source>
        <dbReference type="ARBA" id="ARBA00009045"/>
    </source>
</evidence>
<dbReference type="GO" id="GO:0004842">
    <property type="term" value="F:ubiquitin-protein transferase activity"/>
    <property type="evidence" value="ECO:0007669"/>
    <property type="project" value="InterPro"/>
</dbReference>
<keyword evidence="4 10" id="KW-0645">Protease</keyword>
<feature type="transmembrane region" description="Helical" evidence="10">
    <location>
        <begin position="387"/>
        <end position="409"/>
    </location>
</feature>
<feature type="transmembrane region" description="Helical" evidence="10">
    <location>
        <begin position="508"/>
        <end position="527"/>
    </location>
</feature>
<dbReference type="GO" id="GO:0004252">
    <property type="term" value="F:serine-type endopeptidase activity"/>
    <property type="evidence" value="ECO:0007669"/>
    <property type="project" value="InterPro"/>
</dbReference>
<feature type="domain" description="U-box" evidence="12">
    <location>
        <begin position="2"/>
        <end position="75"/>
    </location>
</feature>
<feature type="compositionally biased region" description="Low complexity" evidence="11">
    <location>
        <begin position="105"/>
        <end position="115"/>
    </location>
</feature>
<feature type="transmembrane region" description="Helical" evidence="10">
    <location>
        <begin position="479"/>
        <end position="502"/>
    </location>
</feature>
<feature type="compositionally biased region" description="Pro residues" evidence="11">
    <location>
        <begin position="178"/>
        <end position="195"/>
    </location>
</feature>
<dbReference type="GO" id="GO:0016567">
    <property type="term" value="P:protein ubiquitination"/>
    <property type="evidence" value="ECO:0007669"/>
    <property type="project" value="InterPro"/>
</dbReference>
<keyword evidence="7 10" id="KW-0720">Serine protease</keyword>
<comment type="subcellular location">
    <subcellularLocation>
        <location evidence="2 10">Membrane</location>
        <topology evidence="2 10">Multi-pass membrane protein</topology>
    </subcellularLocation>
</comment>
<dbReference type="SMART" id="SM00504">
    <property type="entry name" value="Ubox"/>
    <property type="match status" value="1"/>
</dbReference>
<dbReference type="AlphaFoldDB" id="A0A0L0SG48"/>
<feature type="transmembrane region" description="Helical" evidence="10">
    <location>
        <begin position="448"/>
        <end position="467"/>
    </location>
</feature>
<evidence type="ECO:0000256" key="8">
    <source>
        <dbReference type="ARBA" id="ARBA00022989"/>
    </source>
</evidence>
<reference evidence="13 14" key="2">
    <citation type="submission" date="2009-11" db="EMBL/GenBank/DDBJ databases">
        <title>The Genome Sequence of Allomyces macrogynus strain ATCC 38327.</title>
        <authorList>
            <consortium name="The Broad Institute Genome Sequencing Platform"/>
            <person name="Russ C."/>
            <person name="Cuomo C."/>
            <person name="Shea T."/>
            <person name="Young S.K."/>
            <person name="Zeng Q."/>
            <person name="Koehrsen M."/>
            <person name="Haas B."/>
            <person name="Borodovsky M."/>
            <person name="Guigo R."/>
            <person name="Alvarado L."/>
            <person name="Berlin A."/>
            <person name="Borenstein D."/>
            <person name="Chen Z."/>
            <person name="Engels R."/>
            <person name="Freedman E."/>
            <person name="Gellesch M."/>
            <person name="Goldberg J."/>
            <person name="Griggs A."/>
            <person name="Gujja S."/>
            <person name="Heiman D."/>
            <person name="Hepburn T."/>
            <person name="Howarth C."/>
            <person name="Jen D."/>
            <person name="Larson L."/>
            <person name="Lewis B."/>
            <person name="Mehta T."/>
            <person name="Park D."/>
            <person name="Pearson M."/>
            <person name="Roberts A."/>
            <person name="Saif S."/>
            <person name="Shenoy N."/>
            <person name="Sisk P."/>
            <person name="Stolte C."/>
            <person name="Sykes S."/>
            <person name="Walk T."/>
            <person name="White J."/>
            <person name="Yandava C."/>
            <person name="Burger G."/>
            <person name="Gray M.W."/>
            <person name="Holland P.W.H."/>
            <person name="King N."/>
            <person name="Lang F.B.F."/>
            <person name="Roger A.J."/>
            <person name="Ruiz-Trillo I."/>
            <person name="Lander E."/>
            <person name="Nusbaum C."/>
        </authorList>
    </citation>
    <scope>NUCLEOTIDE SEQUENCE [LARGE SCALE GENOMIC DNA]</scope>
    <source>
        <strain evidence="13 14">ATCC 38327</strain>
    </source>
</reference>
<name>A0A0L0SG48_ALLM3</name>
<keyword evidence="6 10" id="KW-0378">Hydrolase</keyword>
<evidence type="ECO:0000256" key="1">
    <source>
        <dbReference type="ARBA" id="ARBA00000156"/>
    </source>
</evidence>
<dbReference type="OrthoDB" id="2146116at2759"/>
<evidence type="ECO:0000313" key="13">
    <source>
        <dbReference type="EMBL" id="KNE61442.1"/>
    </source>
</evidence>
<organism evidence="13 14">
    <name type="scientific">Allomyces macrogynus (strain ATCC 38327)</name>
    <name type="common">Allomyces javanicus var. macrogynus</name>
    <dbReference type="NCBI Taxonomy" id="578462"/>
    <lineage>
        <taxon>Eukaryota</taxon>
        <taxon>Fungi</taxon>
        <taxon>Fungi incertae sedis</taxon>
        <taxon>Blastocladiomycota</taxon>
        <taxon>Blastocladiomycetes</taxon>
        <taxon>Blastocladiales</taxon>
        <taxon>Blastocladiaceae</taxon>
        <taxon>Allomyces</taxon>
    </lineage>
</organism>